<comment type="caution">
    <text evidence="1">The sequence shown here is derived from an EMBL/GenBank/DDBJ whole genome shotgun (WGS) entry which is preliminary data.</text>
</comment>
<accession>A0A4R9J5F7</accession>
<name>A0A4R9J5F7_9LEPT</name>
<proteinExistence type="predicted"/>
<dbReference type="Proteomes" id="UP000297871">
    <property type="component" value="Unassembled WGS sequence"/>
</dbReference>
<gene>
    <name evidence="1" type="ORF">EHQ52_04860</name>
</gene>
<evidence type="ECO:0000313" key="1">
    <source>
        <dbReference type="EMBL" id="TGL33863.1"/>
    </source>
</evidence>
<reference evidence="1" key="1">
    <citation type="journal article" date="2019" name="PLoS Negl. Trop. Dis.">
        <title>Revisiting the worldwide diversity of Leptospira species in the environment.</title>
        <authorList>
            <person name="Vincent A.T."/>
            <person name="Schiettekatte O."/>
            <person name="Bourhy P."/>
            <person name="Veyrier F.J."/>
            <person name="Picardeau M."/>
        </authorList>
    </citation>
    <scope>NUCLEOTIDE SEQUENCE [LARGE SCALE GENOMIC DNA]</scope>
    <source>
        <strain evidence="1">201800265</strain>
    </source>
</reference>
<keyword evidence="2" id="KW-1185">Reference proteome</keyword>
<organism evidence="1 2">
    <name type="scientific">Leptospira koniambonensis</name>
    <dbReference type="NCBI Taxonomy" id="2484950"/>
    <lineage>
        <taxon>Bacteria</taxon>
        <taxon>Pseudomonadati</taxon>
        <taxon>Spirochaetota</taxon>
        <taxon>Spirochaetia</taxon>
        <taxon>Leptospirales</taxon>
        <taxon>Leptospiraceae</taxon>
        <taxon>Leptospira</taxon>
    </lineage>
</organism>
<dbReference type="RefSeq" id="WP_135614138.1">
    <property type="nucleotide sequence ID" value="NZ_RQFY01000004.1"/>
</dbReference>
<evidence type="ECO:0000313" key="2">
    <source>
        <dbReference type="Proteomes" id="UP000297871"/>
    </source>
</evidence>
<sequence>MKIFPGIILRIYNIPLIFSDLGLVEILYLLLSWRQQNLLEEFGFWRGFLQGMEKAKNDGQTGKTGFC</sequence>
<protein>
    <submittedName>
        <fullName evidence="1">Uncharacterized protein</fullName>
    </submittedName>
</protein>
<dbReference type="EMBL" id="RQFY01000004">
    <property type="protein sequence ID" value="TGL33863.1"/>
    <property type="molecule type" value="Genomic_DNA"/>
</dbReference>
<dbReference type="AlphaFoldDB" id="A0A4R9J5F7"/>